<evidence type="ECO:0000256" key="1">
    <source>
        <dbReference type="ARBA" id="ARBA00009437"/>
    </source>
</evidence>
<gene>
    <name evidence="6" type="ORF">HA41_19465</name>
</gene>
<protein>
    <submittedName>
        <fullName evidence="6">LysR family transcriptional regulator</fullName>
    </submittedName>
</protein>
<dbReference type="PANTHER" id="PTHR30419:SF30">
    <property type="entry name" value="LYSR FAMILY TRANSCRIPTIONAL REGULATOR"/>
    <property type="match status" value="1"/>
</dbReference>
<dbReference type="PRINTS" id="PR00039">
    <property type="entry name" value="HTHLYSR"/>
</dbReference>
<dbReference type="InterPro" id="IPR000847">
    <property type="entry name" value="LysR_HTH_N"/>
</dbReference>
<evidence type="ECO:0000256" key="4">
    <source>
        <dbReference type="ARBA" id="ARBA00023163"/>
    </source>
</evidence>
<keyword evidence="2" id="KW-0805">Transcription regulation</keyword>
<dbReference type="RefSeq" id="WP_094122192.1">
    <property type="nucleotide sequence ID" value="NZ_MLFN01000128.1"/>
</dbReference>
<dbReference type="PROSITE" id="PS50931">
    <property type="entry name" value="HTH_LYSR"/>
    <property type="match status" value="1"/>
</dbReference>
<organism evidence="6 7">
    <name type="scientific">Pantoea conspicua</name>
    <dbReference type="NCBI Taxonomy" id="472705"/>
    <lineage>
        <taxon>Bacteria</taxon>
        <taxon>Pseudomonadati</taxon>
        <taxon>Pseudomonadota</taxon>
        <taxon>Gammaproteobacteria</taxon>
        <taxon>Enterobacterales</taxon>
        <taxon>Erwiniaceae</taxon>
        <taxon>Pantoea</taxon>
    </lineage>
</organism>
<evidence type="ECO:0000256" key="3">
    <source>
        <dbReference type="ARBA" id="ARBA00023125"/>
    </source>
</evidence>
<keyword evidence="7" id="KW-1185">Reference proteome</keyword>
<feature type="domain" description="HTH lysR-type" evidence="5">
    <location>
        <begin position="5"/>
        <end position="62"/>
    </location>
</feature>
<keyword evidence="3" id="KW-0238">DNA-binding</keyword>
<dbReference type="STRING" id="472705.GCA_001743465_04061"/>
<dbReference type="NCBIfam" id="NF007307">
    <property type="entry name" value="PRK09791.1"/>
    <property type="match status" value="1"/>
</dbReference>
<comment type="similarity">
    <text evidence="1">Belongs to the LysR transcriptional regulatory family.</text>
</comment>
<dbReference type="GO" id="GO:0003700">
    <property type="term" value="F:DNA-binding transcription factor activity"/>
    <property type="evidence" value="ECO:0007669"/>
    <property type="project" value="InterPro"/>
</dbReference>
<sequence length="299" mass="33853">MTANLKLHQLRAFVDVARQGSIRAASRLSGLSQPALTKSIQELERELGARLFIRRQQGVVLTDIGDNFFRHASLVLAELRVAQEDIQQRLGLGGGQVNIGVGGSVARTIMPQVINQFHREYPLVKVRIVEGQLVSMVHELRQGALDFTINTYDQSHLDQELMYERMMEREYKVVVRKGHPLEKARSLAELQQADWTMPTPKGSYYRLLHDLFDERGMAPKIVVTCETFMACTSLVAQSDFISILSVDVIDDPILGRSLVSLSLDEPLPKAIFYLIQRKDTALTPMSSYMAQLFRRYCQC</sequence>
<dbReference type="InterPro" id="IPR036388">
    <property type="entry name" value="WH-like_DNA-bd_sf"/>
</dbReference>
<dbReference type="Gene3D" id="1.10.10.10">
    <property type="entry name" value="Winged helix-like DNA-binding domain superfamily/Winged helix DNA-binding domain"/>
    <property type="match status" value="1"/>
</dbReference>
<dbReference type="InterPro" id="IPR036390">
    <property type="entry name" value="WH_DNA-bd_sf"/>
</dbReference>
<evidence type="ECO:0000313" key="6">
    <source>
        <dbReference type="EMBL" id="ORM50459.1"/>
    </source>
</evidence>
<dbReference type="GO" id="GO:0003677">
    <property type="term" value="F:DNA binding"/>
    <property type="evidence" value="ECO:0007669"/>
    <property type="project" value="UniProtKB-KW"/>
</dbReference>
<dbReference type="FunFam" id="1.10.10.10:FF:000001">
    <property type="entry name" value="LysR family transcriptional regulator"/>
    <property type="match status" value="1"/>
</dbReference>
<dbReference type="Pfam" id="PF03466">
    <property type="entry name" value="LysR_substrate"/>
    <property type="match status" value="1"/>
</dbReference>
<dbReference type="AlphaFoldDB" id="A0A1X1BQV1"/>
<reference evidence="6 7" key="1">
    <citation type="journal article" date="2017" name="Antonie Van Leeuwenhoek">
        <title>Phylogenomic resolution of the bacterial genus Pantoea and its relationship with Erwinia and Tatumella.</title>
        <authorList>
            <person name="Palmer M."/>
            <person name="Steenkamp E.T."/>
            <person name="Coetzee M.P."/>
            <person name="Chan W.Y."/>
            <person name="van Zyl E."/>
            <person name="De Maayer P."/>
            <person name="Coutinho T.A."/>
            <person name="Blom J."/>
            <person name="Smits T.H."/>
            <person name="Duffy B."/>
            <person name="Venter S.N."/>
        </authorList>
    </citation>
    <scope>NUCLEOTIDE SEQUENCE [LARGE SCALE GENOMIC DNA]</scope>
    <source>
        <strain evidence="6 7">LMG 24534</strain>
    </source>
</reference>
<dbReference type="OrthoDB" id="8437302at2"/>
<dbReference type="PANTHER" id="PTHR30419">
    <property type="entry name" value="HTH-TYPE TRANSCRIPTIONAL REGULATOR YBHD"/>
    <property type="match status" value="1"/>
</dbReference>
<dbReference type="EMBL" id="MLFN01000128">
    <property type="protein sequence ID" value="ORM50459.1"/>
    <property type="molecule type" value="Genomic_DNA"/>
</dbReference>
<accession>A0A1X1BQV1</accession>
<dbReference type="GO" id="GO:0005829">
    <property type="term" value="C:cytosol"/>
    <property type="evidence" value="ECO:0007669"/>
    <property type="project" value="TreeGrafter"/>
</dbReference>
<dbReference type="InterPro" id="IPR005119">
    <property type="entry name" value="LysR_subst-bd"/>
</dbReference>
<name>A0A1X1BQV1_9GAMM</name>
<dbReference type="InterPro" id="IPR050950">
    <property type="entry name" value="HTH-type_LysR_regulators"/>
</dbReference>
<keyword evidence="4" id="KW-0804">Transcription</keyword>
<evidence type="ECO:0000313" key="7">
    <source>
        <dbReference type="Proteomes" id="UP000193933"/>
    </source>
</evidence>
<proteinExistence type="inferred from homology"/>
<comment type="caution">
    <text evidence="6">The sequence shown here is derived from an EMBL/GenBank/DDBJ whole genome shotgun (WGS) entry which is preliminary data.</text>
</comment>
<evidence type="ECO:0000256" key="2">
    <source>
        <dbReference type="ARBA" id="ARBA00023015"/>
    </source>
</evidence>
<evidence type="ECO:0000259" key="5">
    <source>
        <dbReference type="PROSITE" id="PS50931"/>
    </source>
</evidence>
<dbReference type="Proteomes" id="UP000193933">
    <property type="component" value="Unassembled WGS sequence"/>
</dbReference>
<dbReference type="Gene3D" id="3.40.190.10">
    <property type="entry name" value="Periplasmic binding protein-like II"/>
    <property type="match status" value="2"/>
</dbReference>
<dbReference type="SUPFAM" id="SSF46785">
    <property type="entry name" value="Winged helix' DNA-binding domain"/>
    <property type="match status" value="1"/>
</dbReference>
<dbReference type="SUPFAM" id="SSF53850">
    <property type="entry name" value="Periplasmic binding protein-like II"/>
    <property type="match status" value="1"/>
</dbReference>
<dbReference type="Pfam" id="PF00126">
    <property type="entry name" value="HTH_1"/>
    <property type="match status" value="1"/>
</dbReference>